<dbReference type="Gene3D" id="3.40.228.10">
    <property type="entry name" value="Dimethylsulfoxide Reductase, domain 2"/>
    <property type="match status" value="1"/>
</dbReference>
<dbReference type="PROSITE" id="PS51669">
    <property type="entry name" value="4FE4S_MOW_BIS_MGD"/>
    <property type="match status" value="1"/>
</dbReference>
<keyword evidence="2" id="KW-0479">Metal-binding</keyword>
<dbReference type="GO" id="GO:0003954">
    <property type="term" value="F:NADH dehydrogenase activity"/>
    <property type="evidence" value="ECO:0007669"/>
    <property type="project" value="TreeGrafter"/>
</dbReference>
<protein>
    <recommendedName>
        <fullName evidence="9">4Fe-4S ferredoxin-type domain-containing protein</fullName>
    </recommendedName>
</protein>
<keyword evidence="3" id="KW-0560">Oxidoreductase</keyword>
<sequence>AEEATAWLEDLTVRERLATLSHLPPETRVKSLAEVEYGLTREMAVAEAQRCLQCHVIAPLEGRTLREVECKFCGACVDSCPTGVLADLATRGIVKPDRVVTTICPYCGVGCQLKIEVKDERIVASKPDPDGAANHGQACVKGRYGIAEFVHHHDRLTTPLIRKKGELKESSWDEALELVAKEMKHYTPQEVGVITSAKCTNEENYVIQKFARAVLGTNSVDHCARLCHAPTVTGLVQSFGSGAMTNSISEISDAACILAIGTNTTEAHPVIGLELKKA</sequence>
<dbReference type="InterPro" id="IPR006963">
    <property type="entry name" value="Mopterin_OxRdtase_4Fe-4S_dom"/>
</dbReference>
<feature type="domain" description="4Fe-4S Mo/W bis-MGD-type" evidence="7">
    <location>
        <begin position="97"/>
        <end position="153"/>
    </location>
</feature>
<comment type="caution">
    <text evidence="8">The sequence shown here is derived from an EMBL/GenBank/DDBJ whole genome shotgun (WGS) entry which is preliminary data.</text>
</comment>
<reference evidence="8" key="1">
    <citation type="journal article" date="2014" name="Front. Microbiol.">
        <title>High frequency of phylogenetically diverse reductive dehalogenase-homologous genes in deep subseafloor sedimentary metagenomes.</title>
        <authorList>
            <person name="Kawai M."/>
            <person name="Futagami T."/>
            <person name="Toyoda A."/>
            <person name="Takaki Y."/>
            <person name="Nishi S."/>
            <person name="Hori S."/>
            <person name="Arai W."/>
            <person name="Tsubouchi T."/>
            <person name="Morono Y."/>
            <person name="Uchiyama I."/>
            <person name="Ito T."/>
            <person name="Fujiyama A."/>
            <person name="Inagaki F."/>
            <person name="Takami H."/>
        </authorList>
    </citation>
    <scope>NUCLEOTIDE SEQUENCE</scope>
    <source>
        <strain evidence="8">Expedition CK06-06</strain>
    </source>
</reference>
<dbReference type="InterPro" id="IPR009051">
    <property type="entry name" value="Helical_ferredxn"/>
</dbReference>
<keyword evidence="1" id="KW-0004">4Fe-4S</keyword>
<dbReference type="GO" id="GO:0046872">
    <property type="term" value="F:metal ion binding"/>
    <property type="evidence" value="ECO:0007669"/>
    <property type="project" value="UniProtKB-KW"/>
</dbReference>
<dbReference type="AlphaFoldDB" id="X1M8G5"/>
<accession>X1M8G5</accession>
<name>X1M8G5_9ZZZZ</name>
<dbReference type="SUPFAM" id="SSF53706">
    <property type="entry name" value="Formate dehydrogenase/DMSO reductase, domains 1-3"/>
    <property type="match status" value="1"/>
</dbReference>
<evidence type="ECO:0000256" key="5">
    <source>
        <dbReference type="ARBA" id="ARBA00023014"/>
    </source>
</evidence>
<keyword evidence="4" id="KW-0408">Iron</keyword>
<evidence type="ECO:0000259" key="7">
    <source>
        <dbReference type="PROSITE" id="PS51669"/>
    </source>
</evidence>
<dbReference type="Pfam" id="PF00384">
    <property type="entry name" value="Molybdopterin"/>
    <property type="match status" value="1"/>
</dbReference>
<gene>
    <name evidence="8" type="ORF">S06H3_32259</name>
</gene>
<dbReference type="Gene3D" id="3.40.50.740">
    <property type="match status" value="1"/>
</dbReference>
<dbReference type="Pfam" id="PF00037">
    <property type="entry name" value="Fer4"/>
    <property type="match status" value="1"/>
</dbReference>
<dbReference type="EMBL" id="BARV01019171">
    <property type="protein sequence ID" value="GAI27942.1"/>
    <property type="molecule type" value="Genomic_DNA"/>
</dbReference>
<evidence type="ECO:0000256" key="4">
    <source>
        <dbReference type="ARBA" id="ARBA00023004"/>
    </source>
</evidence>
<feature type="non-terminal residue" evidence="8">
    <location>
        <position position="1"/>
    </location>
</feature>
<feature type="domain" description="4Fe-4S ferredoxin-type" evidence="6">
    <location>
        <begin position="61"/>
        <end position="91"/>
    </location>
</feature>
<evidence type="ECO:0008006" key="9">
    <source>
        <dbReference type="Google" id="ProtNLM"/>
    </source>
</evidence>
<dbReference type="PROSITE" id="PS51379">
    <property type="entry name" value="4FE4S_FER_2"/>
    <property type="match status" value="1"/>
</dbReference>
<dbReference type="PANTHER" id="PTHR43105">
    <property type="entry name" value="RESPIRATORY NITRATE REDUCTASE"/>
    <property type="match status" value="1"/>
</dbReference>
<dbReference type="PROSITE" id="PS00198">
    <property type="entry name" value="4FE4S_FER_1"/>
    <property type="match status" value="1"/>
</dbReference>
<organism evidence="8">
    <name type="scientific">marine sediment metagenome</name>
    <dbReference type="NCBI Taxonomy" id="412755"/>
    <lineage>
        <taxon>unclassified sequences</taxon>
        <taxon>metagenomes</taxon>
        <taxon>ecological metagenomes</taxon>
    </lineage>
</organism>
<dbReference type="SUPFAM" id="SSF46548">
    <property type="entry name" value="alpha-helical ferredoxin"/>
    <property type="match status" value="1"/>
</dbReference>
<dbReference type="GO" id="GO:0022904">
    <property type="term" value="P:respiratory electron transport chain"/>
    <property type="evidence" value="ECO:0007669"/>
    <property type="project" value="TreeGrafter"/>
</dbReference>
<evidence type="ECO:0000259" key="6">
    <source>
        <dbReference type="PROSITE" id="PS51379"/>
    </source>
</evidence>
<dbReference type="PROSITE" id="PS00551">
    <property type="entry name" value="MOLYBDOPTERIN_PROK_1"/>
    <property type="match status" value="1"/>
</dbReference>
<dbReference type="InterPro" id="IPR027467">
    <property type="entry name" value="MopterinOxRdtase_cofactor_BS"/>
</dbReference>
<dbReference type="SUPFAM" id="SSF54862">
    <property type="entry name" value="4Fe-4S ferredoxins"/>
    <property type="match status" value="1"/>
</dbReference>
<evidence type="ECO:0000256" key="1">
    <source>
        <dbReference type="ARBA" id="ARBA00022485"/>
    </source>
</evidence>
<dbReference type="InterPro" id="IPR006656">
    <property type="entry name" value="Mopterin_OxRdtase"/>
</dbReference>
<keyword evidence="5" id="KW-0411">Iron-sulfur</keyword>
<feature type="non-terminal residue" evidence="8">
    <location>
        <position position="278"/>
    </location>
</feature>
<evidence type="ECO:0000313" key="8">
    <source>
        <dbReference type="EMBL" id="GAI27942.1"/>
    </source>
</evidence>
<dbReference type="SMART" id="SM00926">
    <property type="entry name" value="Molybdop_Fe4S4"/>
    <property type="match status" value="1"/>
</dbReference>
<dbReference type="Pfam" id="PF04879">
    <property type="entry name" value="Molybdop_Fe4S4"/>
    <property type="match status" value="1"/>
</dbReference>
<proteinExistence type="predicted"/>
<dbReference type="InterPro" id="IPR017896">
    <property type="entry name" value="4Fe4S_Fe-S-bd"/>
</dbReference>
<dbReference type="GO" id="GO:0051539">
    <property type="term" value="F:4 iron, 4 sulfur cluster binding"/>
    <property type="evidence" value="ECO:0007669"/>
    <property type="project" value="UniProtKB-KW"/>
</dbReference>
<evidence type="ECO:0000256" key="3">
    <source>
        <dbReference type="ARBA" id="ARBA00023002"/>
    </source>
</evidence>
<dbReference type="GO" id="GO:0016020">
    <property type="term" value="C:membrane"/>
    <property type="evidence" value="ECO:0007669"/>
    <property type="project" value="TreeGrafter"/>
</dbReference>
<dbReference type="InterPro" id="IPR017900">
    <property type="entry name" value="4Fe4S_Fe_S_CS"/>
</dbReference>
<dbReference type="InterPro" id="IPR050123">
    <property type="entry name" value="Prok_molybdopt-oxidoreductase"/>
</dbReference>
<dbReference type="PANTHER" id="PTHR43105:SF14">
    <property type="entry name" value="FORMATE DEHYDROGENASE H"/>
    <property type="match status" value="1"/>
</dbReference>
<dbReference type="Gene3D" id="2.20.25.90">
    <property type="entry name" value="ADC-like domains"/>
    <property type="match status" value="1"/>
</dbReference>
<dbReference type="Gene3D" id="1.10.1060.10">
    <property type="entry name" value="Alpha-helical ferredoxin"/>
    <property type="match status" value="1"/>
</dbReference>
<evidence type="ECO:0000256" key="2">
    <source>
        <dbReference type="ARBA" id="ARBA00022723"/>
    </source>
</evidence>